<keyword evidence="6 8" id="KW-0443">Lipid metabolism</keyword>
<name>A0A444QCL2_9MICO</name>
<reference evidence="10 11" key="1">
    <citation type="submission" date="2018-12" db="EMBL/GenBank/DDBJ databases">
        <authorList>
            <person name="Li F."/>
        </authorList>
    </citation>
    <scope>NUCLEOTIDE SEQUENCE [LARGE SCALE GENOMIC DNA]</scope>
    <source>
        <strain evidence="10 11">8H24J-4-2</strain>
    </source>
</reference>
<sequence length="120" mass="12528">MIVGIGVDVVDLARFERAVARTPRLRDRLFAQSERSLPLRSLAARFAAKEALMKALGSAEGLVWIDIAVVPGTGGAPSFALSGSTARVVAERGIDALHLSMTHDAGIAVAYVVAESRGAS</sequence>
<evidence type="ECO:0000256" key="3">
    <source>
        <dbReference type="ARBA" id="ARBA00022723"/>
    </source>
</evidence>
<accession>A0A444QCL2</accession>
<dbReference type="InterPro" id="IPR037143">
    <property type="entry name" value="4-PPantetheinyl_Trfase_dom_sf"/>
</dbReference>
<dbReference type="AlphaFoldDB" id="A0A444QCL2"/>
<evidence type="ECO:0000256" key="1">
    <source>
        <dbReference type="ARBA" id="ARBA00022516"/>
    </source>
</evidence>
<keyword evidence="3 8" id="KW-0479">Metal-binding</keyword>
<comment type="similarity">
    <text evidence="8">Belongs to the P-Pant transferase superfamily. AcpS family.</text>
</comment>
<feature type="domain" description="4'-phosphopantetheinyl transferase" evidence="9">
    <location>
        <begin position="4"/>
        <end position="89"/>
    </location>
</feature>
<feature type="binding site" evidence="8">
    <location>
        <position position="8"/>
    </location>
    <ligand>
        <name>Mg(2+)</name>
        <dbReference type="ChEBI" id="CHEBI:18420"/>
    </ligand>
</feature>
<dbReference type="InterPro" id="IPR004568">
    <property type="entry name" value="Ppantetheine-prot_Trfase_dom"/>
</dbReference>
<dbReference type="GO" id="GO:0006633">
    <property type="term" value="P:fatty acid biosynthetic process"/>
    <property type="evidence" value="ECO:0007669"/>
    <property type="project" value="UniProtKB-UniRule"/>
</dbReference>
<evidence type="ECO:0000259" key="9">
    <source>
        <dbReference type="Pfam" id="PF01648"/>
    </source>
</evidence>
<evidence type="ECO:0000313" key="11">
    <source>
        <dbReference type="Proteomes" id="UP000288603"/>
    </source>
</evidence>
<keyword evidence="11" id="KW-1185">Reference proteome</keyword>
<dbReference type="RefSeq" id="WP_128498159.1">
    <property type="nucleotide sequence ID" value="NZ_RZNC01000002.1"/>
</dbReference>
<comment type="function">
    <text evidence="8">Transfers the 4'-phosphopantetheine moiety from coenzyme A to a Ser of acyl-carrier-protein.</text>
</comment>
<proteinExistence type="inferred from homology"/>
<dbReference type="GO" id="GO:0005737">
    <property type="term" value="C:cytoplasm"/>
    <property type="evidence" value="ECO:0007669"/>
    <property type="project" value="UniProtKB-SubCell"/>
</dbReference>
<organism evidence="10 11">
    <name type="scientific">Labedella populi</name>
    <dbReference type="NCBI Taxonomy" id="2498850"/>
    <lineage>
        <taxon>Bacteria</taxon>
        <taxon>Bacillati</taxon>
        <taxon>Actinomycetota</taxon>
        <taxon>Actinomycetes</taxon>
        <taxon>Micrococcales</taxon>
        <taxon>Microbacteriaceae</taxon>
        <taxon>Labedella</taxon>
    </lineage>
</organism>
<evidence type="ECO:0000256" key="2">
    <source>
        <dbReference type="ARBA" id="ARBA00022679"/>
    </source>
</evidence>
<feature type="binding site" evidence="8">
    <location>
        <position position="50"/>
    </location>
    <ligand>
        <name>Mg(2+)</name>
        <dbReference type="ChEBI" id="CHEBI:18420"/>
    </ligand>
</feature>
<comment type="caution">
    <text evidence="10">The sequence shown here is derived from an EMBL/GenBank/DDBJ whole genome shotgun (WGS) entry which is preliminary data.</text>
</comment>
<protein>
    <recommendedName>
        <fullName evidence="8">Holo-[acyl-carrier-protein] synthase</fullName>
        <shortName evidence="8">Holo-ACP synthase</shortName>
        <ecNumber evidence="8">2.7.8.7</ecNumber>
    </recommendedName>
    <alternativeName>
        <fullName evidence="8">4'-phosphopantetheinyl transferase AcpS</fullName>
    </alternativeName>
</protein>
<keyword evidence="7 8" id="KW-0275">Fatty acid biosynthesis</keyword>
<evidence type="ECO:0000256" key="8">
    <source>
        <dbReference type="HAMAP-Rule" id="MF_00101"/>
    </source>
</evidence>
<dbReference type="EC" id="2.7.8.7" evidence="8"/>
<evidence type="ECO:0000256" key="4">
    <source>
        <dbReference type="ARBA" id="ARBA00022832"/>
    </source>
</evidence>
<dbReference type="GO" id="GO:0000287">
    <property type="term" value="F:magnesium ion binding"/>
    <property type="evidence" value="ECO:0007669"/>
    <property type="project" value="UniProtKB-UniRule"/>
</dbReference>
<keyword evidence="1 8" id="KW-0444">Lipid biosynthesis</keyword>
<dbReference type="NCBIfam" id="NF000832">
    <property type="entry name" value="PRK00070.3-2"/>
    <property type="match status" value="1"/>
</dbReference>
<dbReference type="NCBIfam" id="TIGR00556">
    <property type="entry name" value="pantethn_trn"/>
    <property type="match status" value="1"/>
</dbReference>
<dbReference type="HAMAP" id="MF_00101">
    <property type="entry name" value="AcpS"/>
    <property type="match status" value="1"/>
</dbReference>
<keyword evidence="2 8" id="KW-0808">Transferase</keyword>
<comment type="catalytic activity">
    <reaction evidence="8">
        <text>apo-[ACP] + CoA = holo-[ACP] + adenosine 3',5'-bisphosphate + H(+)</text>
        <dbReference type="Rhea" id="RHEA:12068"/>
        <dbReference type="Rhea" id="RHEA-COMP:9685"/>
        <dbReference type="Rhea" id="RHEA-COMP:9690"/>
        <dbReference type="ChEBI" id="CHEBI:15378"/>
        <dbReference type="ChEBI" id="CHEBI:29999"/>
        <dbReference type="ChEBI" id="CHEBI:57287"/>
        <dbReference type="ChEBI" id="CHEBI:58343"/>
        <dbReference type="ChEBI" id="CHEBI:64479"/>
        <dbReference type="EC" id="2.7.8.7"/>
    </reaction>
</comment>
<dbReference type="Gene3D" id="3.90.470.20">
    <property type="entry name" value="4'-phosphopantetheinyl transferase domain"/>
    <property type="match status" value="1"/>
</dbReference>
<evidence type="ECO:0000313" key="10">
    <source>
        <dbReference type="EMBL" id="RWZ64378.1"/>
    </source>
</evidence>
<evidence type="ECO:0000256" key="6">
    <source>
        <dbReference type="ARBA" id="ARBA00023098"/>
    </source>
</evidence>
<dbReference type="InterPro" id="IPR008278">
    <property type="entry name" value="4-PPantetheinyl_Trfase_dom"/>
</dbReference>
<keyword evidence="4 8" id="KW-0276">Fatty acid metabolism</keyword>
<dbReference type="NCBIfam" id="TIGR00516">
    <property type="entry name" value="acpS"/>
    <property type="match status" value="1"/>
</dbReference>
<dbReference type="EMBL" id="RZNC01000002">
    <property type="protein sequence ID" value="RWZ64378.1"/>
    <property type="molecule type" value="Genomic_DNA"/>
</dbReference>
<dbReference type="Pfam" id="PF01648">
    <property type="entry name" value="ACPS"/>
    <property type="match status" value="1"/>
</dbReference>
<comment type="cofactor">
    <cofactor evidence="8">
        <name>Mg(2+)</name>
        <dbReference type="ChEBI" id="CHEBI:18420"/>
    </cofactor>
</comment>
<dbReference type="InterPro" id="IPR002582">
    <property type="entry name" value="ACPS"/>
</dbReference>
<dbReference type="SUPFAM" id="SSF56214">
    <property type="entry name" value="4'-phosphopantetheinyl transferase"/>
    <property type="match status" value="1"/>
</dbReference>
<gene>
    <name evidence="8" type="primary">acpS</name>
    <name evidence="10" type="ORF">ELQ92_06305</name>
</gene>
<keyword evidence="8" id="KW-0963">Cytoplasm</keyword>
<dbReference type="GO" id="GO:0008897">
    <property type="term" value="F:holo-[acyl-carrier-protein] synthase activity"/>
    <property type="evidence" value="ECO:0007669"/>
    <property type="project" value="UniProtKB-UniRule"/>
</dbReference>
<evidence type="ECO:0000256" key="5">
    <source>
        <dbReference type="ARBA" id="ARBA00022842"/>
    </source>
</evidence>
<dbReference type="OrthoDB" id="517356at2"/>
<evidence type="ECO:0000256" key="7">
    <source>
        <dbReference type="ARBA" id="ARBA00023160"/>
    </source>
</evidence>
<keyword evidence="5 8" id="KW-0460">Magnesium</keyword>
<comment type="subcellular location">
    <subcellularLocation>
        <location evidence="8">Cytoplasm</location>
    </subcellularLocation>
</comment>
<dbReference type="Proteomes" id="UP000288603">
    <property type="component" value="Unassembled WGS sequence"/>
</dbReference>